<evidence type="ECO:0000313" key="2">
    <source>
        <dbReference type="EMBL" id="RKO99793.1"/>
    </source>
</evidence>
<protein>
    <submittedName>
        <fullName evidence="2">Uncharacterized protein</fullName>
    </submittedName>
</protein>
<feature type="compositionally biased region" description="Basic and acidic residues" evidence="1">
    <location>
        <begin position="196"/>
        <end position="210"/>
    </location>
</feature>
<keyword evidence="3" id="KW-1185">Reference proteome</keyword>
<dbReference type="EMBL" id="ML014256">
    <property type="protein sequence ID" value="RKO99793.1"/>
    <property type="molecule type" value="Genomic_DNA"/>
</dbReference>
<evidence type="ECO:0000256" key="1">
    <source>
        <dbReference type="SAM" id="MobiDB-lite"/>
    </source>
</evidence>
<feature type="region of interest" description="Disordered" evidence="1">
    <location>
        <begin position="196"/>
        <end position="220"/>
    </location>
</feature>
<organism evidence="2 3">
    <name type="scientific">Caulochytrium protostelioides</name>
    <dbReference type="NCBI Taxonomy" id="1555241"/>
    <lineage>
        <taxon>Eukaryota</taxon>
        <taxon>Fungi</taxon>
        <taxon>Fungi incertae sedis</taxon>
        <taxon>Chytridiomycota</taxon>
        <taxon>Chytridiomycota incertae sedis</taxon>
        <taxon>Chytridiomycetes</taxon>
        <taxon>Caulochytriales</taxon>
        <taxon>Caulochytriaceae</taxon>
        <taxon>Caulochytrium</taxon>
    </lineage>
</organism>
<name>A0A4P9X414_9FUNG</name>
<gene>
    <name evidence="2" type="ORF">CXG81DRAFT_20171</name>
</gene>
<dbReference type="Proteomes" id="UP000274922">
    <property type="component" value="Unassembled WGS sequence"/>
</dbReference>
<accession>A0A4P9X414</accession>
<reference evidence="3" key="1">
    <citation type="journal article" date="2018" name="Nat. Microbiol.">
        <title>Leveraging single-cell genomics to expand the fungal tree of life.</title>
        <authorList>
            <person name="Ahrendt S.R."/>
            <person name="Quandt C.A."/>
            <person name="Ciobanu D."/>
            <person name="Clum A."/>
            <person name="Salamov A."/>
            <person name="Andreopoulos B."/>
            <person name="Cheng J.F."/>
            <person name="Woyke T."/>
            <person name="Pelin A."/>
            <person name="Henrissat B."/>
            <person name="Reynolds N.K."/>
            <person name="Benny G.L."/>
            <person name="Smith M.E."/>
            <person name="James T.Y."/>
            <person name="Grigoriev I.V."/>
        </authorList>
    </citation>
    <scope>NUCLEOTIDE SEQUENCE [LARGE SCALE GENOMIC DNA]</scope>
    <source>
        <strain evidence="3">ATCC 52028</strain>
    </source>
</reference>
<sequence>MAGRRSYLLGGLLAIALLGLNGWYAPLRGTHATPMAQPMTEATLKAEATKEPENVPVYQLPSLLSWDVAPTTEKVLQDAAVQAGAFWDGEESAKTFRSAVVMFALNARTQELGHAMLVRDSDDHLHQGIDTWLRQYTVAALPINISAYEKHPRVLAKLDVRSTTLQSWVMTAEAIRVPKEVKPTFAGLGLHETVEMTRRSAHPDGGDKPRHPLPQGAPERLEREDCDWTLTLPKRDITVISRPETGPDGSQLCVLVTAAPQNTPKGRVPADFRVAQVSANAGGDTTLNVFDTMDDLFVDAVLEAWAFAYHVSVAVTRSLSTKEFVPFAPHPHRNVESPAST</sequence>
<proteinExistence type="predicted"/>
<evidence type="ECO:0000313" key="3">
    <source>
        <dbReference type="Proteomes" id="UP000274922"/>
    </source>
</evidence>
<dbReference type="AlphaFoldDB" id="A0A4P9X414"/>